<proteinExistence type="predicted"/>
<comment type="caution">
    <text evidence="1">The sequence shown here is derived from an EMBL/GenBank/DDBJ whole genome shotgun (WGS) entry which is preliminary data.</text>
</comment>
<reference evidence="1" key="1">
    <citation type="journal article" date="2020" name="mSystems">
        <title>Genome- and Community-Level Interaction Insights into Carbon Utilization and Element Cycling Functions of Hydrothermarchaeota in Hydrothermal Sediment.</title>
        <authorList>
            <person name="Zhou Z."/>
            <person name="Liu Y."/>
            <person name="Xu W."/>
            <person name="Pan J."/>
            <person name="Luo Z.H."/>
            <person name="Li M."/>
        </authorList>
    </citation>
    <scope>NUCLEOTIDE SEQUENCE [LARGE SCALE GENOMIC DNA]</scope>
    <source>
        <strain evidence="1">SpSt-1056</strain>
    </source>
</reference>
<gene>
    <name evidence="1" type="ORF">ENM11_03750</name>
</gene>
<dbReference type="EMBL" id="DRWN01000027">
    <property type="protein sequence ID" value="HHK68254.1"/>
    <property type="molecule type" value="Genomic_DNA"/>
</dbReference>
<dbReference type="AlphaFoldDB" id="A0A7C5QJ86"/>
<accession>A0A7C5QJ86</accession>
<name>A0A7C5QJ86_CALS0</name>
<organism evidence="1">
    <name type="scientific">Caldiarchaeum subterraneum</name>
    <dbReference type="NCBI Taxonomy" id="311458"/>
    <lineage>
        <taxon>Archaea</taxon>
        <taxon>Nitrososphaerota</taxon>
        <taxon>Candidatus Caldarchaeales</taxon>
        <taxon>Candidatus Caldarchaeaceae</taxon>
        <taxon>Candidatus Caldarchaeum</taxon>
    </lineage>
</organism>
<sequence length="106" mass="12122">MPTYVYDDVLLPEEASRLADGHKAARINYWKKFGDDPPGWLVGLGRIQGRKFVLEEEFVAQELVINAASYGFIAFQKPEDGRTVDRGWIIAFYHNVVFDGRRCVIT</sequence>
<protein>
    <submittedName>
        <fullName evidence="1">Uncharacterized protein</fullName>
    </submittedName>
</protein>
<evidence type="ECO:0000313" key="1">
    <source>
        <dbReference type="EMBL" id="HHK68254.1"/>
    </source>
</evidence>